<evidence type="ECO:0000313" key="3">
    <source>
        <dbReference type="EMBL" id="MBB5934030.1"/>
    </source>
</evidence>
<dbReference type="AlphaFoldDB" id="A0A7W9Q5Q4"/>
<proteinExistence type="predicted"/>
<name>A0A7W9Q5Q4_9ACTN</name>
<evidence type="ECO:0000256" key="2">
    <source>
        <dbReference type="SAM" id="Phobius"/>
    </source>
</evidence>
<dbReference type="RefSeq" id="WP_184569319.1">
    <property type="nucleotide sequence ID" value="NZ_JACHJL010000002.1"/>
</dbReference>
<evidence type="ECO:0000256" key="1">
    <source>
        <dbReference type="SAM" id="MobiDB-lite"/>
    </source>
</evidence>
<keyword evidence="2" id="KW-1133">Transmembrane helix</keyword>
<organism evidence="3 4">
    <name type="scientific">Streptomyces zagrosensis</name>
    <dbReference type="NCBI Taxonomy" id="1042984"/>
    <lineage>
        <taxon>Bacteria</taxon>
        <taxon>Bacillati</taxon>
        <taxon>Actinomycetota</taxon>
        <taxon>Actinomycetes</taxon>
        <taxon>Kitasatosporales</taxon>
        <taxon>Streptomycetaceae</taxon>
        <taxon>Streptomyces</taxon>
    </lineage>
</organism>
<keyword evidence="2" id="KW-0472">Membrane</keyword>
<dbReference type="Proteomes" id="UP000588098">
    <property type="component" value="Unassembled WGS sequence"/>
</dbReference>
<evidence type="ECO:0000313" key="4">
    <source>
        <dbReference type="Proteomes" id="UP000588098"/>
    </source>
</evidence>
<accession>A0A7W9Q5Q4</accession>
<feature type="compositionally biased region" description="Polar residues" evidence="1">
    <location>
        <begin position="1"/>
        <end position="10"/>
    </location>
</feature>
<sequence>MEGGVSTTPSPGKARRDQAQAGRLPWPAPAWHPPGHRHRVPLLPSTGTDGTGGGGKPTGGGGVRPTSEGGKGGENAESGGRVMRVLPLGTGMALTGLGLAYFGLRLRRH</sequence>
<dbReference type="EMBL" id="JACHJL010000002">
    <property type="protein sequence ID" value="MBB5934030.1"/>
    <property type="molecule type" value="Genomic_DNA"/>
</dbReference>
<protein>
    <submittedName>
        <fullName evidence="3">Uncharacterized protein</fullName>
    </submittedName>
</protein>
<keyword evidence="2" id="KW-0812">Transmembrane</keyword>
<feature type="region of interest" description="Disordered" evidence="1">
    <location>
        <begin position="1"/>
        <end position="80"/>
    </location>
</feature>
<feature type="compositionally biased region" description="Gly residues" evidence="1">
    <location>
        <begin position="49"/>
        <end position="73"/>
    </location>
</feature>
<feature type="transmembrane region" description="Helical" evidence="2">
    <location>
        <begin position="85"/>
        <end position="104"/>
    </location>
</feature>
<gene>
    <name evidence="3" type="ORF">FHS42_001056</name>
</gene>
<reference evidence="3 4" key="1">
    <citation type="submission" date="2020-08" db="EMBL/GenBank/DDBJ databases">
        <title>Genomic Encyclopedia of Type Strains, Phase III (KMG-III): the genomes of soil and plant-associated and newly described type strains.</title>
        <authorList>
            <person name="Whitman W."/>
        </authorList>
    </citation>
    <scope>NUCLEOTIDE SEQUENCE [LARGE SCALE GENOMIC DNA]</scope>
    <source>
        <strain evidence="3 4">CECT 8305</strain>
    </source>
</reference>
<keyword evidence="4" id="KW-1185">Reference proteome</keyword>
<comment type="caution">
    <text evidence="3">The sequence shown here is derived from an EMBL/GenBank/DDBJ whole genome shotgun (WGS) entry which is preliminary data.</text>
</comment>